<dbReference type="Proteomes" id="UP000478008">
    <property type="component" value="Unassembled WGS sequence"/>
</dbReference>
<feature type="transmembrane region" description="Helical" evidence="7">
    <location>
        <begin position="351"/>
        <end position="378"/>
    </location>
</feature>
<evidence type="ECO:0000256" key="4">
    <source>
        <dbReference type="ARBA" id="ARBA00022989"/>
    </source>
</evidence>
<dbReference type="AlphaFoldDB" id="A0A7D9D0J8"/>
<dbReference type="EMBL" id="CABFWN010000006">
    <property type="protein sequence ID" value="VUG20111.1"/>
    <property type="molecule type" value="Genomic_DNA"/>
</dbReference>
<dbReference type="Pfam" id="PF06775">
    <property type="entry name" value="Seipin"/>
    <property type="match status" value="1"/>
</dbReference>
<keyword evidence="5" id="KW-0443">Lipid metabolism</keyword>
<evidence type="ECO:0000256" key="2">
    <source>
        <dbReference type="ARBA" id="ARBA00022692"/>
    </source>
</evidence>
<evidence type="ECO:0000313" key="9">
    <source>
        <dbReference type="Proteomes" id="UP000478008"/>
    </source>
</evidence>
<gene>
    <name evidence="8" type="ORF">DEBR0S6_08196G</name>
</gene>
<evidence type="ECO:0000256" key="7">
    <source>
        <dbReference type="SAM" id="Phobius"/>
    </source>
</evidence>
<evidence type="ECO:0000256" key="3">
    <source>
        <dbReference type="ARBA" id="ARBA00022824"/>
    </source>
</evidence>
<evidence type="ECO:0000313" key="8">
    <source>
        <dbReference type="EMBL" id="VUG20111.1"/>
    </source>
</evidence>
<proteinExistence type="predicted"/>
<comment type="subcellular location">
    <subcellularLocation>
        <location evidence="1">Endoplasmic reticulum membrane</location>
        <topology evidence="1">Multi-pass membrane protein</topology>
    </subcellularLocation>
</comment>
<keyword evidence="9" id="KW-1185">Reference proteome</keyword>
<evidence type="ECO:0000256" key="5">
    <source>
        <dbReference type="ARBA" id="ARBA00023098"/>
    </source>
</evidence>
<dbReference type="InterPro" id="IPR009617">
    <property type="entry name" value="Seipin"/>
</dbReference>
<feature type="transmembrane region" description="Helical" evidence="7">
    <location>
        <begin position="15"/>
        <end position="37"/>
    </location>
</feature>
<evidence type="ECO:0000256" key="1">
    <source>
        <dbReference type="ARBA" id="ARBA00004477"/>
    </source>
</evidence>
<dbReference type="GO" id="GO:0005789">
    <property type="term" value="C:endoplasmic reticulum membrane"/>
    <property type="evidence" value="ECO:0007669"/>
    <property type="project" value="UniProtKB-SubCell"/>
</dbReference>
<name>A0A7D9D0J8_DEKBR</name>
<dbReference type="GO" id="GO:0140042">
    <property type="term" value="P:lipid droplet formation"/>
    <property type="evidence" value="ECO:0007669"/>
    <property type="project" value="UniProtKB-ARBA"/>
</dbReference>
<dbReference type="GO" id="GO:0006629">
    <property type="term" value="P:lipid metabolic process"/>
    <property type="evidence" value="ECO:0007669"/>
    <property type="project" value="UniProtKB-KW"/>
</dbReference>
<protein>
    <submittedName>
        <fullName evidence="8">DEBR0S6_08196g1_1</fullName>
    </submittedName>
</protein>
<keyword evidence="4 7" id="KW-1133">Transmembrane helix</keyword>
<accession>A0A7D9D0J8</accession>
<evidence type="ECO:0000256" key="6">
    <source>
        <dbReference type="ARBA" id="ARBA00023136"/>
    </source>
</evidence>
<reference evidence="8 9" key="1">
    <citation type="submission" date="2019-07" db="EMBL/GenBank/DDBJ databases">
        <authorList>
            <person name="Friedrich A."/>
            <person name="Schacherer J."/>
        </authorList>
    </citation>
    <scope>NUCLEOTIDE SEQUENCE [LARGE SCALE GENOMIC DNA]</scope>
</reference>
<sequence>MRINVSIPLALSRLAIYWLISVFTVCLILLPWSIIAWMRFYQILVPNPIVSHHLTFDYVFKNRGPFAVANSHDFIQSLVAIYEKSQSLQADPSLRHNSLSNFEITLRYKYADMGGKDHQDPLVGLRFSILDDSLLNNKLRPWEISPHLLDEKSKHTKLWPITDNLPGITRFDQTTNTLRSKAIEWPLHRSMVNASDAISVAENTELRGKKRSSSLLSFWPSFLSKHVSANLETVSGSRRGIYHSRTAWLLKDSTIELVPSWVMKYVLPPFLAGLLRFGKFHDSNLADVSFPAEKLPMFSSQALQGILEDSKHIKLIVEFANPSIFITSADLDFTVKFKGFRHYLYHYKAASFILGVGAFWAISSAICVVLSYGMFLWIKSKQSSEVKQLGKRPTALITSVSTSIEDSLDGGKDSG</sequence>
<keyword evidence="6 7" id="KW-0472">Membrane</keyword>
<organism evidence="8 9">
    <name type="scientific">Dekkera bruxellensis</name>
    <name type="common">Brettanomyces custersii</name>
    <dbReference type="NCBI Taxonomy" id="5007"/>
    <lineage>
        <taxon>Eukaryota</taxon>
        <taxon>Fungi</taxon>
        <taxon>Dikarya</taxon>
        <taxon>Ascomycota</taxon>
        <taxon>Saccharomycotina</taxon>
        <taxon>Pichiomycetes</taxon>
        <taxon>Pichiales</taxon>
        <taxon>Pichiaceae</taxon>
        <taxon>Brettanomyces</taxon>
    </lineage>
</organism>
<keyword evidence="2 7" id="KW-0812">Transmembrane</keyword>
<keyword evidence="3" id="KW-0256">Endoplasmic reticulum</keyword>